<comment type="caution">
    <text evidence="1">The sequence shown here is derived from an EMBL/GenBank/DDBJ whole genome shotgun (WGS) entry which is preliminary data.</text>
</comment>
<dbReference type="SUPFAM" id="SSF52833">
    <property type="entry name" value="Thioredoxin-like"/>
    <property type="match status" value="1"/>
</dbReference>
<organism evidence="1 2">
    <name type="scientific">Halobacteriovorax vibrionivorans</name>
    <dbReference type="NCBI Taxonomy" id="2152716"/>
    <lineage>
        <taxon>Bacteria</taxon>
        <taxon>Pseudomonadati</taxon>
        <taxon>Bdellovibrionota</taxon>
        <taxon>Bacteriovoracia</taxon>
        <taxon>Bacteriovoracales</taxon>
        <taxon>Halobacteriovoraceae</taxon>
        <taxon>Halobacteriovorax</taxon>
    </lineage>
</organism>
<dbReference type="RefSeq" id="WP_115361391.1">
    <property type="nucleotide sequence ID" value="NZ_QDKL01000002.1"/>
</dbReference>
<proteinExistence type="predicted"/>
<keyword evidence="2" id="KW-1185">Reference proteome</keyword>
<reference evidence="2" key="1">
    <citation type="journal article" date="2019" name="Int. J. Syst. Evol. Microbiol.">
        <title>Halobacteriovorax valvorus sp. nov., a novel prokaryotic predator isolated from coastal seawater of China.</title>
        <authorList>
            <person name="Chen M.-X."/>
        </authorList>
    </citation>
    <scope>NUCLEOTIDE SEQUENCE [LARGE SCALE GENOMIC DNA]</scope>
    <source>
        <strain evidence="2">BL9</strain>
    </source>
</reference>
<name>A0ABY0IIN0_9BACT</name>
<evidence type="ECO:0000313" key="2">
    <source>
        <dbReference type="Proteomes" id="UP000443582"/>
    </source>
</evidence>
<protein>
    <recommendedName>
        <fullName evidence="3">Alkylmercury lyase</fullName>
    </recommendedName>
</protein>
<dbReference type="EMBL" id="QDKL01000002">
    <property type="protein sequence ID" value="RZF21721.1"/>
    <property type="molecule type" value="Genomic_DNA"/>
</dbReference>
<dbReference type="InterPro" id="IPR036249">
    <property type="entry name" value="Thioredoxin-like_sf"/>
</dbReference>
<dbReference type="Proteomes" id="UP000443582">
    <property type="component" value="Unassembled WGS sequence"/>
</dbReference>
<dbReference type="CDD" id="cd00570">
    <property type="entry name" value="GST_N_family"/>
    <property type="match status" value="1"/>
</dbReference>
<evidence type="ECO:0008006" key="3">
    <source>
        <dbReference type="Google" id="ProtNLM"/>
    </source>
</evidence>
<gene>
    <name evidence="1" type="ORF">DAY19_08510</name>
</gene>
<accession>A0ABY0IIN0</accession>
<sequence>MKKIKFIYFDGCPNAQKIMNILSELDIDFEKIEQTSLPDGNQFKNYSSPTVIADEEIIFGSLADGGGCSLNLPTVDFFRSKLLS</sequence>
<evidence type="ECO:0000313" key="1">
    <source>
        <dbReference type="EMBL" id="RZF21721.1"/>
    </source>
</evidence>